<evidence type="ECO:0008006" key="5">
    <source>
        <dbReference type="Google" id="ProtNLM"/>
    </source>
</evidence>
<dbReference type="STRING" id="667725.A0A0L0FKZ0"/>
<organism evidence="3 4">
    <name type="scientific">Sphaeroforma arctica JP610</name>
    <dbReference type="NCBI Taxonomy" id="667725"/>
    <lineage>
        <taxon>Eukaryota</taxon>
        <taxon>Ichthyosporea</taxon>
        <taxon>Ichthyophonida</taxon>
        <taxon>Sphaeroforma</taxon>
    </lineage>
</organism>
<evidence type="ECO:0000256" key="1">
    <source>
        <dbReference type="ARBA" id="ARBA00022737"/>
    </source>
</evidence>
<dbReference type="GO" id="GO:0010960">
    <property type="term" value="P:magnesium ion homeostasis"/>
    <property type="evidence" value="ECO:0007669"/>
    <property type="project" value="InterPro"/>
</dbReference>
<dbReference type="eggNOG" id="KOG2118">
    <property type="taxonomic scope" value="Eukaryota"/>
</dbReference>
<dbReference type="OrthoDB" id="5353557at2759"/>
<name>A0A0L0FKZ0_9EUKA</name>
<keyword evidence="1" id="KW-0677">Repeat</keyword>
<protein>
    <recommendedName>
        <fullName evidence="5">CBS domain-containing protein</fullName>
    </recommendedName>
</protein>
<dbReference type="EMBL" id="KQ242833">
    <property type="protein sequence ID" value="KNC77126.1"/>
    <property type="molecule type" value="Genomic_DNA"/>
</dbReference>
<evidence type="ECO:0000313" key="3">
    <source>
        <dbReference type="EMBL" id="KNC77126.1"/>
    </source>
</evidence>
<dbReference type="InterPro" id="IPR045095">
    <property type="entry name" value="ACDP"/>
</dbReference>
<reference evidence="3 4" key="1">
    <citation type="submission" date="2011-02" db="EMBL/GenBank/DDBJ databases">
        <title>The Genome Sequence of Sphaeroforma arctica JP610.</title>
        <authorList>
            <consortium name="The Broad Institute Genome Sequencing Platform"/>
            <person name="Russ C."/>
            <person name="Cuomo C."/>
            <person name="Young S.K."/>
            <person name="Zeng Q."/>
            <person name="Gargeya S."/>
            <person name="Alvarado L."/>
            <person name="Berlin A."/>
            <person name="Chapman S.B."/>
            <person name="Chen Z."/>
            <person name="Freedman E."/>
            <person name="Gellesch M."/>
            <person name="Goldberg J."/>
            <person name="Griggs A."/>
            <person name="Gujja S."/>
            <person name="Heilman E."/>
            <person name="Heiman D."/>
            <person name="Howarth C."/>
            <person name="Mehta T."/>
            <person name="Neiman D."/>
            <person name="Pearson M."/>
            <person name="Roberts A."/>
            <person name="Saif S."/>
            <person name="Shea T."/>
            <person name="Shenoy N."/>
            <person name="Sisk P."/>
            <person name="Stolte C."/>
            <person name="Sykes S."/>
            <person name="White J."/>
            <person name="Yandava C."/>
            <person name="Burger G."/>
            <person name="Gray M.W."/>
            <person name="Holland P.W.H."/>
            <person name="King N."/>
            <person name="Lang F.B.F."/>
            <person name="Roger A.J."/>
            <person name="Ruiz-Trillo I."/>
            <person name="Haas B."/>
            <person name="Nusbaum C."/>
            <person name="Birren B."/>
        </authorList>
    </citation>
    <scope>NUCLEOTIDE SEQUENCE [LARGE SCALE GENOMIC DNA]</scope>
    <source>
        <strain evidence="3 4">JP610</strain>
    </source>
</reference>
<dbReference type="Gene3D" id="3.10.580.10">
    <property type="entry name" value="CBS-domain"/>
    <property type="match status" value="1"/>
</dbReference>
<dbReference type="AlphaFoldDB" id="A0A0L0FKZ0"/>
<dbReference type="SUPFAM" id="SSF54631">
    <property type="entry name" value="CBS-domain pair"/>
    <property type="match status" value="1"/>
</dbReference>
<proteinExistence type="predicted"/>
<dbReference type="PANTHER" id="PTHR12064:SF97">
    <property type="entry name" value="METAL TRANSPORTER CNNM-5"/>
    <property type="match status" value="1"/>
</dbReference>
<dbReference type="GeneID" id="25910909"/>
<feature type="region of interest" description="Disordered" evidence="2">
    <location>
        <begin position="21"/>
        <end position="60"/>
    </location>
</feature>
<accession>A0A0L0FKZ0</accession>
<keyword evidence="4" id="KW-1185">Reference proteome</keyword>
<sequence length="182" mass="20434">MTTEHNTRQELKELVALHGIGHRPKGAHGSNLDGERTPLLGTDTPEIREGGSGNMSDEEDEPLTFDEVTIIRAAIEMTSKTVGHAMTPLEAVLVVNLNKIITYAWVSQVLEAGHSRIPIYEGDWNNIIGFMMVRNLVLCDVRNGISVREMPMFQLFHVDEDYKLYDMLNKFQTGKSHMAVVK</sequence>
<dbReference type="Proteomes" id="UP000054560">
    <property type="component" value="Unassembled WGS sequence"/>
</dbReference>
<dbReference type="GO" id="GO:0005737">
    <property type="term" value="C:cytoplasm"/>
    <property type="evidence" value="ECO:0007669"/>
    <property type="project" value="TreeGrafter"/>
</dbReference>
<evidence type="ECO:0000313" key="4">
    <source>
        <dbReference type="Proteomes" id="UP000054560"/>
    </source>
</evidence>
<gene>
    <name evidence="3" type="ORF">SARC_10405</name>
</gene>
<dbReference type="InterPro" id="IPR046342">
    <property type="entry name" value="CBS_dom_sf"/>
</dbReference>
<dbReference type="PANTHER" id="PTHR12064">
    <property type="entry name" value="METAL TRANSPORTER CNNM"/>
    <property type="match status" value="1"/>
</dbReference>
<feature type="non-terminal residue" evidence="3">
    <location>
        <position position="182"/>
    </location>
</feature>
<dbReference type="GO" id="GO:0030026">
    <property type="term" value="P:intracellular manganese ion homeostasis"/>
    <property type="evidence" value="ECO:0007669"/>
    <property type="project" value="TreeGrafter"/>
</dbReference>
<evidence type="ECO:0000256" key="2">
    <source>
        <dbReference type="SAM" id="MobiDB-lite"/>
    </source>
</evidence>
<dbReference type="RefSeq" id="XP_014151028.1">
    <property type="nucleotide sequence ID" value="XM_014295553.1"/>
</dbReference>